<keyword evidence="3" id="KW-1185">Reference proteome</keyword>
<proteinExistence type="predicted"/>
<dbReference type="STRING" id="1316194.A0A1Q5UBP0"/>
<protein>
    <submittedName>
        <fullName evidence="2">Uncharacterized protein</fullName>
    </submittedName>
</protein>
<name>A0A1Q5UBP0_9EURO</name>
<feature type="coiled-coil region" evidence="1">
    <location>
        <begin position="131"/>
        <end position="158"/>
    </location>
</feature>
<comment type="caution">
    <text evidence="2">The sequence shown here is derived from an EMBL/GenBank/DDBJ whole genome shotgun (WGS) entry which is preliminary data.</text>
</comment>
<organism evidence="2 3">
    <name type="scientific">Penicillium subrubescens</name>
    <dbReference type="NCBI Taxonomy" id="1316194"/>
    <lineage>
        <taxon>Eukaryota</taxon>
        <taxon>Fungi</taxon>
        <taxon>Dikarya</taxon>
        <taxon>Ascomycota</taxon>
        <taxon>Pezizomycotina</taxon>
        <taxon>Eurotiomycetes</taxon>
        <taxon>Eurotiomycetidae</taxon>
        <taxon>Eurotiales</taxon>
        <taxon>Aspergillaceae</taxon>
        <taxon>Penicillium</taxon>
    </lineage>
</organism>
<evidence type="ECO:0000313" key="3">
    <source>
        <dbReference type="Proteomes" id="UP000186955"/>
    </source>
</evidence>
<reference evidence="2 3" key="1">
    <citation type="submission" date="2016-10" db="EMBL/GenBank/DDBJ databases">
        <title>Genome sequence of the ascomycete fungus Penicillium subrubescens.</title>
        <authorList>
            <person name="De Vries R.P."/>
            <person name="Peng M."/>
            <person name="Dilokpimol A."/>
            <person name="Hilden K."/>
            <person name="Makela M.R."/>
            <person name="Grigoriev I."/>
            <person name="Riley R."/>
            <person name="Granchi Z."/>
        </authorList>
    </citation>
    <scope>NUCLEOTIDE SEQUENCE [LARGE SCALE GENOMIC DNA]</scope>
    <source>
        <strain evidence="2 3">CBS 132785</strain>
    </source>
</reference>
<accession>A0A1Q5UBP0</accession>
<evidence type="ECO:0000256" key="1">
    <source>
        <dbReference type="SAM" id="Coils"/>
    </source>
</evidence>
<sequence>MTRASSSKRALMRIKCREALSAHICKLQSHHVSQFTANLFVDERLGLTIAPAQVQLQPFPSDGYSWSATGTSATLLEKNISSGNIWFYKSICQELGRSLEAVPVQVLKGTGKDKIQDCVTRSGSSSFTETILQLEIAISRLNEELSYAREQLSQSQAENCRLDQALTRSGNELESSTFENSNLRNELLRSETSIIKAMQALEGTAVKTATESQEDLQMED</sequence>
<evidence type="ECO:0000313" key="2">
    <source>
        <dbReference type="EMBL" id="OKP09883.1"/>
    </source>
</evidence>
<dbReference type="AlphaFoldDB" id="A0A1Q5UBP0"/>
<keyword evidence="1" id="KW-0175">Coiled coil</keyword>
<dbReference type="Proteomes" id="UP000186955">
    <property type="component" value="Unassembled WGS sequence"/>
</dbReference>
<dbReference type="EMBL" id="MNBE01000437">
    <property type="protein sequence ID" value="OKP09883.1"/>
    <property type="molecule type" value="Genomic_DNA"/>
</dbReference>
<gene>
    <name evidence="2" type="ORF">PENSUB_4714</name>
</gene>